<comment type="caution">
    <text evidence="3">The sequence shown here is derived from an EMBL/GenBank/DDBJ whole genome shotgun (WGS) entry which is preliminary data.</text>
</comment>
<feature type="compositionally biased region" description="Low complexity" evidence="1">
    <location>
        <begin position="925"/>
        <end position="953"/>
    </location>
</feature>
<gene>
    <name evidence="3" type="ORF">HFM93_05980</name>
</gene>
<evidence type="ECO:0000313" key="4">
    <source>
        <dbReference type="Proteomes" id="UP000821846"/>
    </source>
</evidence>
<keyword evidence="2" id="KW-0812">Transmembrane</keyword>
<evidence type="ECO:0000256" key="1">
    <source>
        <dbReference type="SAM" id="MobiDB-lite"/>
    </source>
</evidence>
<feature type="compositionally biased region" description="Basic and acidic residues" evidence="1">
    <location>
        <begin position="915"/>
        <end position="924"/>
    </location>
</feature>
<protein>
    <recommendedName>
        <fullName evidence="5">Bacterial Ig-like domain (Group 2)</fullName>
    </recommendedName>
</protein>
<proteinExistence type="predicted"/>
<organism evidence="3 4">
    <name type="scientific">Faecalicatena fissicatena</name>
    <dbReference type="NCBI Taxonomy" id="290055"/>
    <lineage>
        <taxon>Bacteria</taxon>
        <taxon>Bacillati</taxon>
        <taxon>Bacillota</taxon>
        <taxon>Clostridia</taxon>
        <taxon>Lachnospirales</taxon>
        <taxon>Lachnospiraceae</taxon>
        <taxon>Faecalicatena</taxon>
    </lineage>
</organism>
<dbReference type="SUPFAM" id="SSF49373">
    <property type="entry name" value="Invasin/intimin cell-adhesion fragments"/>
    <property type="match status" value="1"/>
</dbReference>
<evidence type="ECO:0008006" key="5">
    <source>
        <dbReference type="Google" id="ProtNLM"/>
    </source>
</evidence>
<evidence type="ECO:0000256" key="2">
    <source>
        <dbReference type="SAM" id="Phobius"/>
    </source>
</evidence>
<reference evidence="3 4" key="1">
    <citation type="journal article" date="2020" name="Cell Host Microbe">
        <title>Functional and Genomic Variation between Human-Derived Isolates of Lachnospiraceae Reveals Inter- and Intra-Species Diversity.</title>
        <authorList>
            <person name="Sorbara M.T."/>
            <person name="Littmann E.R."/>
            <person name="Fontana E."/>
            <person name="Moody T.U."/>
            <person name="Kohout C.E."/>
            <person name="Gjonbalaj M."/>
            <person name="Eaton V."/>
            <person name="Seok R."/>
            <person name="Leiner I.M."/>
            <person name="Pamer E.G."/>
        </authorList>
    </citation>
    <scope>NUCLEOTIDE SEQUENCE [LARGE SCALE GENOMIC DNA]</scope>
    <source>
        <strain evidence="3 4">MSK.14.16</strain>
    </source>
</reference>
<dbReference type="EMBL" id="JAAWUZ010000015">
    <property type="protein sequence ID" value="NSG29831.1"/>
    <property type="molecule type" value="Genomic_DNA"/>
</dbReference>
<accession>A0ABX2GYD2</accession>
<feature type="transmembrane region" description="Helical" evidence="2">
    <location>
        <begin position="985"/>
        <end position="1004"/>
    </location>
</feature>
<dbReference type="InterPro" id="IPR008964">
    <property type="entry name" value="Invasin/intimin_cell_adhesion"/>
</dbReference>
<dbReference type="RefSeq" id="WP_173866091.1">
    <property type="nucleotide sequence ID" value="NZ_JAAWUU010000014.1"/>
</dbReference>
<name>A0ABX2GYD2_9FIRM</name>
<dbReference type="Gene3D" id="2.60.40.1080">
    <property type="match status" value="1"/>
</dbReference>
<dbReference type="Proteomes" id="UP000821846">
    <property type="component" value="Unassembled WGS sequence"/>
</dbReference>
<keyword evidence="4" id="KW-1185">Reference proteome</keyword>
<keyword evidence="2" id="KW-1133">Transmembrane helix</keyword>
<evidence type="ECO:0000313" key="3">
    <source>
        <dbReference type="EMBL" id="NSG29831.1"/>
    </source>
</evidence>
<keyword evidence="2" id="KW-0472">Membrane</keyword>
<feature type="region of interest" description="Disordered" evidence="1">
    <location>
        <begin position="894"/>
        <end position="960"/>
    </location>
</feature>
<sequence length="1010" mass="109757">MFKLDLNADYLCVTLDSVNLANLTAAGYGRNKTLLIKNSSGSIQSTAQNIENVQAEDSDLSGTLTAMKNLELKNVTFSGKFQTENFTANGKNILIPEENRISRIDGTATITDPITIQTEPVKGKKVLEISEKSKDMIQSGVKLADSQDDKFRLKVSKQYNGTYITITQRVASGGKLLVANEPVIGEAVKDSYATIRHEDCSVETAAWGGYSNAAEQKWAAGDIPELTVTLKGWSNDGIADSRHFDETFRAQDIKVYSWKDLTTYLDTDSDINLNKNVKILVKDGQGLSEDGETFTFTLRYPAVERKEQTITMDRSARSAYCTEKLTARPVQAQGTISYESSDPDIASVDAATGEITAKKPGKVKIIIRAAQTEIYQSASAEYELTVDHASVTAPTAVTDLEYNGKAQKLAAAGQTQEGKLMYKVNDGEWKEEVPTAVNAGTYTVYYKAVRGEGHGETEEQHFDVTISRKEISIVWANTEVIYDGTEKTPTAAAKGLAEGDTCNITVTGGQTEAGTYTARAVAINNANYKLPAETTVAFVIKKADFQLITAPQAKTDLVYSGNKQELIDAGSSPNATLLYKLGDGEWTEEIPSAVHAGTYDVSYKITGDSNHNDLIGSEVLHITIAAKSIADADIKLADVLKYTGQQQTQEISKVMTGNLEVAKDDYEVTGNQATEAGVYTMKVTAKEGTDFTGSRKWTYVVAPVNMSQITKDKDGKVQIGRGTFSVKIEQDQDTAAVMLMTDEAEFIKKLAAAGDITADELTQIADGASMELLLRIRNEASLDEESRTQLRKKAAEKGYTPGTCFKTSLVKYMTENGVMDQGTVVSQTGKIKLTLQIPASLQNQDSKKERAYFILCNKSGNVEVLSTGYDAKAKTITFEMEDYADYAVVYQETDKSDNNNGGNAQESETDADNQNDNKDNDKNNNKNNNKNKNNNNNNGNNNQNNTQNTNGNGSQKSGITKAAGTSATAAGSTVKAVNTADSTNVVGNIIAFLGAWMILFGIWIRRKIIK</sequence>